<accession>A0A9P0TSC2</accession>
<dbReference type="PROSITE" id="PS50158">
    <property type="entry name" value="ZF_CCHC"/>
    <property type="match status" value="1"/>
</dbReference>
<proteinExistence type="predicted"/>
<protein>
    <recommendedName>
        <fullName evidence="3">CCHC-type domain-containing protein</fullName>
    </recommendedName>
</protein>
<keyword evidence="1" id="KW-0479">Metal-binding</keyword>
<comment type="caution">
    <text evidence="4">The sequence shown here is derived from an EMBL/GenBank/DDBJ whole genome shotgun (WGS) entry which is preliminary data.</text>
</comment>
<name>A0A9P0TSC2_PIEBR</name>
<dbReference type="InterPro" id="IPR001878">
    <property type="entry name" value="Znf_CCHC"/>
</dbReference>
<feature type="compositionally biased region" description="Polar residues" evidence="2">
    <location>
        <begin position="181"/>
        <end position="193"/>
    </location>
</feature>
<dbReference type="SUPFAM" id="SSF57756">
    <property type="entry name" value="Retrovirus zinc finger-like domains"/>
    <property type="match status" value="1"/>
</dbReference>
<dbReference type="GO" id="GO:0003676">
    <property type="term" value="F:nucleic acid binding"/>
    <property type="evidence" value="ECO:0007669"/>
    <property type="project" value="InterPro"/>
</dbReference>
<gene>
    <name evidence="4" type="ORF">PIBRA_LOCUS10394</name>
</gene>
<feature type="compositionally biased region" description="Basic and acidic residues" evidence="2">
    <location>
        <begin position="170"/>
        <end position="180"/>
    </location>
</feature>
<sequence length="453" mass="48974">MDKNAFDAIMASKERELEELERQGREAGFAPRKSLMRTPPPRDTSVRPREDGARKRKGTSPLELEEATRRRVCQVRTPGSASPRAETGPTAELPREPDTNAPTTVGKYVAEANSAGEAIMAATSASTSKLNKLEIAQIGTQVQKLTGIIALLSAQLGEERLKICALEHGARSGRQEEGTTPKESANSYANALNTGRGPKPKPSSAGTVLAFYPAAEKSEEIKTADQTKAALKKALDPQTLGVGIAQVRKIGNAGVIVQAASKGDADKIRRAVPDNLRVQVPKPRAPLVAVVAVDGARVDSGAFLRALRTQNFAGQQEWRKEEVDVAFKKSARGGACTTVVLRCSPAWRDKLVSKERVYIEWERHVVRDYADATCCGKCQGYGHAARFCRATVDTCGNCGEDGHTHKACKNTFRRCATCKKAGKPSEDHRTASVQCPARQAAEKRSLERTNYGL</sequence>
<feature type="region of interest" description="Disordered" evidence="2">
    <location>
        <begin position="1"/>
        <end position="102"/>
    </location>
</feature>
<dbReference type="Proteomes" id="UP001152562">
    <property type="component" value="Unassembled WGS sequence"/>
</dbReference>
<feature type="compositionally biased region" description="Basic and acidic residues" evidence="2">
    <location>
        <begin position="44"/>
        <end position="53"/>
    </location>
</feature>
<evidence type="ECO:0000256" key="1">
    <source>
        <dbReference type="PROSITE-ProRule" id="PRU00047"/>
    </source>
</evidence>
<evidence type="ECO:0000259" key="3">
    <source>
        <dbReference type="PROSITE" id="PS50158"/>
    </source>
</evidence>
<dbReference type="GO" id="GO:0008270">
    <property type="term" value="F:zinc ion binding"/>
    <property type="evidence" value="ECO:0007669"/>
    <property type="project" value="UniProtKB-KW"/>
</dbReference>
<reference evidence="4" key="1">
    <citation type="submission" date="2022-05" db="EMBL/GenBank/DDBJ databases">
        <authorList>
            <person name="Okamura Y."/>
        </authorList>
    </citation>
    <scope>NUCLEOTIDE SEQUENCE</scope>
</reference>
<evidence type="ECO:0000313" key="4">
    <source>
        <dbReference type="EMBL" id="CAH4034186.1"/>
    </source>
</evidence>
<feature type="domain" description="CCHC-type" evidence="3">
    <location>
        <begin position="395"/>
        <end position="410"/>
    </location>
</feature>
<keyword evidence="1" id="KW-0863">Zinc-finger</keyword>
<keyword evidence="1" id="KW-0862">Zinc</keyword>
<dbReference type="AlphaFoldDB" id="A0A9P0TSC2"/>
<dbReference type="InterPro" id="IPR036875">
    <property type="entry name" value="Znf_CCHC_sf"/>
</dbReference>
<feature type="region of interest" description="Disordered" evidence="2">
    <location>
        <begin position="170"/>
        <end position="204"/>
    </location>
</feature>
<organism evidence="4 5">
    <name type="scientific">Pieris brassicae</name>
    <name type="common">White butterfly</name>
    <name type="synonym">Large white butterfly</name>
    <dbReference type="NCBI Taxonomy" id="7116"/>
    <lineage>
        <taxon>Eukaryota</taxon>
        <taxon>Metazoa</taxon>
        <taxon>Ecdysozoa</taxon>
        <taxon>Arthropoda</taxon>
        <taxon>Hexapoda</taxon>
        <taxon>Insecta</taxon>
        <taxon>Pterygota</taxon>
        <taxon>Neoptera</taxon>
        <taxon>Endopterygota</taxon>
        <taxon>Lepidoptera</taxon>
        <taxon>Glossata</taxon>
        <taxon>Ditrysia</taxon>
        <taxon>Papilionoidea</taxon>
        <taxon>Pieridae</taxon>
        <taxon>Pierinae</taxon>
        <taxon>Pieris</taxon>
    </lineage>
</organism>
<evidence type="ECO:0000313" key="5">
    <source>
        <dbReference type="Proteomes" id="UP001152562"/>
    </source>
</evidence>
<keyword evidence="5" id="KW-1185">Reference proteome</keyword>
<evidence type="ECO:0000256" key="2">
    <source>
        <dbReference type="SAM" id="MobiDB-lite"/>
    </source>
</evidence>
<feature type="compositionally biased region" description="Basic and acidic residues" evidence="2">
    <location>
        <begin position="12"/>
        <end position="25"/>
    </location>
</feature>
<dbReference type="EMBL" id="CALOZG010000040">
    <property type="protein sequence ID" value="CAH4034186.1"/>
    <property type="molecule type" value="Genomic_DNA"/>
</dbReference>